<keyword evidence="1" id="KW-0472">Membrane</keyword>
<gene>
    <name evidence="2" type="ORF">FA10DRAFT_270955</name>
</gene>
<dbReference type="GeneID" id="37044998"/>
<reference evidence="2 3" key="1">
    <citation type="journal article" date="2018" name="Mol. Biol. Evol.">
        <title>Broad Genomic Sampling Reveals a Smut Pathogenic Ancestry of the Fungal Clade Ustilaginomycotina.</title>
        <authorList>
            <person name="Kijpornyongpan T."/>
            <person name="Mondo S.J."/>
            <person name="Barry K."/>
            <person name="Sandor L."/>
            <person name="Lee J."/>
            <person name="Lipzen A."/>
            <person name="Pangilinan J."/>
            <person name="LaButti K."/>
            <person name="Hainaut M."/>
            <person name="Henrissat B."/>
            <person name="Grigoriev I.V."/>
            <person name="Spatafora J.W."/>
            <person name="Aime M.C."/>
        </authorList>
    </citation>
    <scope>NUCLEOTIDE SEQUENCE [LARGE SCALE GENOMIC DNA]</scope>
    <source>
        <strain evidence="2 3">MCA 4198</strain>
    </source>
</reference>
<feature type="transmembrane region" description="Helical" evidence="1">
    <location>
        <begin position="20"/>
        <end position="39"/>
    </location>
</feature>
<keyword evidence="3" id="KW-1185">Reference proteome</keyword>
<evidence type="ECO:0000313" key="3">
    <source>
        <dbReference type="Proteomes" id="UP000245768"/>
    </source>
</evidence>
<protein>
    <submittedName>
        <fullName evidence="2">Uncharacterized protein</fullName>
    </submittedName>
</protein>
<feature type="transmembrane region" description="Helical" evidence="1">
    <location>
        <begin position="98"/>
        <end position="115"/>
    </location>
</feature>
<dbReference type="Proteomes" id="UP000245768">
    <property type="component" value="Unassembled WGS sequence"/>
</dbReference>
<accession>A0A316YYJ8</accession>
<dbReference type="EMBL" id="KZ819634">
    <property type="protein sequence ID" value="PWN94136.1"/>
    <property type="molecule type" value="Genomic_DNA"/>
</dbReference>
<keyword evidence="1" id="KW-0812">Transmembrane</keyword>
<keyword evidence="1" id="KW-1133">Transmembrane helix</keyword>
<proteinExistence type="predicted"/>
<feature type="transmembrane region" description="Helical" evidence="1">
    <location>
        <begin position="121"/>
        <end position="142"/>
    </location>
</feature>
<evidence type="ECO:0000256" key="1">
    <source>
        <dbReference type="SAM" id="Phobius"/>
    </source>
</evidence>
<dbReference type="OrthoDB" id="2524788at2759"/>
<dbReference type="AlphaFoldDB" id="A0A316YYJ8"/>
<name>A0A316YYJ8_9BASI</name>
<evidence type="ECO:0000313" key="2">
    <source>
        <dbReference type="EMBL" id="PWN94136.1"/>
    </source>
</evidence>
<organism evidence="2 3">
    <name type="scientific">Acaromyces ingoldii</name>
    <dbReference type="NCBI Taxonomy" id="215250"/>
    <lineage>
        <taxon>Eukaryota</taxon>
        <taxon>Fungi</taxon>
        <taxon>Dikarya</taxon>
        <taxon>Basidiomycota</taxon>
        <taxon>Ustilaginomycotina</taxon>
        <taxon>Exobasidiomycetes</taxon>
        <taxon>Exobasidiales</taxon>
        <taxon>Cryptobasidiaceae</taxon>
        <taxon>Acaromyces</taxon>
    </lineage>
</organism>
<dbReference type="InParanoid" id="A0A316YYJ8"/>
<sequence length="177" mass="18673">MVQIPGVEGEKTYFVQRWGINGYQIGALAATPIYAIAALRRGGFSIRSFARYNWVVPLLGAAGASGGAHALTANESAATTASRTLEMRADAEKVKQDDMHLIGSVVGALLTPALFLRRVGLVNGLLGGAGIGSAGGILTYMFQKEGVEGVEKRGKEVLEEGKKLAEDARQKALDVKK</sequence>
<dbReference type="RefSeq" id="XP_025381334.1">
    <property type="nucleotide sequence ID" value="XM_025523082.1"/>
</dbReference>